<keyword evidence="2" id="KW-1185">Reference proteome</keyword>
<proteinExistence type="predicted"/>
<evidence type="ECO:0000313" key="2">
    <source>
        <dbReference type="Proteomes" id="UP001176468"/>
    </source>
</evidence>
<reference evidence="1" key="1">
    <citation type="submission" date="2023-07" db="EMBL/GenBank/DDBJ databases">
        <authorList>
            <person name="Kim M.K."/>
        </authorList>
    </citation>
    <scope>NUCLEOTIDE SEQUENCE</scope>
    <source>
        <strain evidence="1">CA1-15</strain>
    </source>
</reference>
<dbReference type="Proteomes" id="UP001176468">
    <property type="component" value="Unassembled WGS sequence"/>
</dbReference>
<evidence type="ECO:0000313" key="1">
    <source>
        <dbReference type="EMBL" id="MDO7843242.1"/>
    </source>
</evidence>
<name>A0ABT9A1A7_9SPHN</name>
<comment type="caution">
    <text evidence="1">The sequence shown here is derived from an EMBL/GenBank/DDBJ whole genome shotgun (WGS) entry which is preliminary data.</text>
</comment>
<gene>
    <name evidence="1" type="ORF">Q5H94_12980</name>
</gene>
<sequence length="165" mass="17605">MRAAATLAMMAFATGACTPRDKDGYPPFARKVLDQTIQDPKELRGGGSFEVTPATVFCTYRPGFGMDLDTWFGKGLPTGTFGPQTTPNCRVGNKNNPVFARSQTIANRNGKAIKVAFTIWQGAAAITGVAEQSTGVSGAQLRELRSNVTLHFSQHIDPNSGSPPQ</sequence>
<evidence type="ECO:0008006" key="3">
    <source>
        <dbReference type="Google" id="ProtNLM"/>
    </source>
</evidence>
<dbReference type="PROSITE" id="PS51257">
    <property type="entry name" value="PROKAR_LIPOPROTEIN"/>
    <property type="match status" value="1"/>
</dbReference>
<accession>A0ABT9A1A7</accession>
<dbReference type="EMBL" id="JAUQSZ010000008">
    <property type="protein sequence ID" value="MDO7843242.1"/>
    <property type="molecule type" value="Genomic_DNA"/>
</dbReference>
<protein>
    <recommendedName>
        <fullName evidence="3">DUF3558 domain-containing protein</fullName>
    </recommendedName>
</protein>
<organism evidence="1 2">
    <name type="scientific">Sphingomonas immobilis</name>
    <dbReference type="NCBI Taxonomy" id="3063997"/>
    <lineage>
        <taxon>Bacteria</taxon>
        <taxon>Pseudomonadati</taxon>
        <taxon>Pseudomonadota</taxon>
        <taxon>Alphaproteobacteria</taxon>
        <taxon>Sphingomonadales</taxon>
        <taxon>Sphingomonadaceae</taxon>
        <taxon>Sphingomonas</taxon>
    </lineage>
</organism>
<dbReference type="RefSeq" id="WP_304561695.1">
    <property type="nucleotide sequence ID" value="NZ_JAUQSZ010000008.1"/>
</dbReference>